<feature type="compositionally biased region" description="Low complexity" evidence="1">
    <location>
        <begin position="125"/>
        <end position="138"/>
    </location>
</feature>
<reference evidence="3" key="1">
    <citation type="journal article" date="2019" name="Int. J. Syst. Evol. Microbiol.">
        <title>The Global Catalogue of Microorganisms (GCM) 10K type strain sequencing project: providing services to taxonomists for standard genome sequencing and annotation.</title>
        <authorList>
            <consortium name="The Broad Institute Genomics Platform"/>
            <consortium name="The Broad Institute Genome Sequencing Center for Infectious Disease"/>
            <person name="Wu L."/>
            <person name="Ma J."/>
        </authorList>
    </citation>
    <scope>NUCLEOTIDE SEQUENCE [LARGE SCALE GENOMIC DNA]</scope>
    <source>
        <strain evidence="3">JCM 31202</strain>
    </source>
</reference>
<dbReference type="EMBL" id="JBHTJA010000141">
    <property type="protein sequence ID" value="MFD0905517.1"/>
    <property type="molecule type" value="Genomic_DNA"/>
</dbReference>
<keyword evidence="3" id="KW-1185">Reference proteome</keyword>
<dbReference type="Proteomes" id="UP001596972">
    <property type="component" value="Unassembled WGS sequence"/>
</dbReference>
<protein>
    <submittedName>
        <fullName evidence="2">Uncharacterized protein</fullName>
    </submittedName>
</protein>
<organism evidence="2 3">
    <name type="scientific">Actinomadura sediminis</name>
    <dbReference type="NCBI Taxonomy" id="1038904"/>
    <lineage>
        <taxon>Bacteria</taxon>
        <taxon>Bacillati</taxon>
        <taxon>Actinomycetota</taxon>
        <taxon>Actinomycetes</taxon>
        <taxon>Streptosporangiales</taxon>
        <taxon>Thermomonosporaceae</taxon>
        <taxon>Actinomadura</taxon>
    </lineage>
</organism>
<proteinExistence type="predicted"/>
<evidence type="ECO:0000313" key="3">
    <source>
        <dbReference type="Proteomes" id="UP001596972"/>
    </source>
</evidence>
<feature type="region of interest" description="Disordered" evidence="1">
    <location>
        <begin position="1"/>
        <end position="22"/>
    </location>
</feature>
<name>A0ABW3EZ54_9ACTN</name>
<evidence type="ECO:0000313" key="2">
    <source>
        <dbReference type="EMBL" id="MFD0905517.1"/>
    </source>
</evidence>
<comment type="caution">
    <text evidence="2">The sequence shown here is derived from an EMBL/GenBank/DDBJ whole genome shotgun (WGS) entry which is preliminary data.</text>
</comment>
<evidence type="ECO:0000256" key="1">
    <source>
        <dbReference type="SAM" id="MobiDB-lite"/>
    </source>
</evidence>
<gene>
    <name evidence="2" type="ORF">ACFQ11_34440</name>
</gene>
<accession>A0ABW3EZ54</accession>
<feature type="region of interest" description="Disordered" evidence="1">
    <location>
        <begin position="79"/>
        <end position="138"/>
    </location>
</feature>
<sequence length="138" mass="14512">MTAQMRTGPAARDPDFRGIDPPALDRLIKQMQDAQNAIRGWLNAHRPPPGVSAAGYREADDVARWVGNQLGMLSRRYGYAVTHPDGGSMRPPPGPAPSPETGRAPVEDGGGAPAPAAPPRREPVARAPRAPDPGRAGT</sequence>
<feature type="non-terminal residue" evidence="2">
    <location>
        <position position="138"/>
    </location>
</feature>